<dbReference type="PANTHER" id="PTHR37816:SF2">
    <property type="entry name" value="DNA TOPOLOGY MODULATION PROTEIN FLAR-RELATED PROTEIN"/>
    <property type="match status" value="1"/>
</dbReference>
<dbReference type="SUPFAM" id="SSF52540">
    <property type="entry name" value="P-loop containing nucleoside triphosphate hydrolases"/>
    <property type="match status" value="1"/>
</dbReference>
<protein>
    <recommendedName>
        <fullName evidence="3">Adenylate kinase</fullName>
    </recommendedName>
</protein>
<dbReference type="InterPro" id="IPR052922">
    <property type="entry name" value="Cytidylate_Kinase-2"/>
</dbReference>
<dbReference type="Gene3D" id="3.40.50.300">
    <property type="entry name" value="P-loop containing nucleotide triphosphate hydrolases"/>
    <property type="match status" value="1"/>
</dbReference>
<name>A0A8I1SP76_9BACI</name>
<accession>A0A8I1SP76</accession>
<comment type="caution">
    <text evidence="1">The sequence shown here is derived from an EMBL/GenBank/DDBJ whole genome shotgun (WGS) entry which is preliminary data.</text>
</comment>
<evidence type="ECO:0000313" key="2">
    <source>
        <dbReference type="Proteomes" id="UP000664578"/>
    </source>
</evidence>
<sequence length="189" mass="22157">MYKIKAICITKEVLSIYKISILGNACAGKTTLSQNLSKKLKVPTYSIDEELKTLKTTPFPTRQQVRHFSRELDKLMRKDSWIIEGWCPRIVYNNRFKESNIIIFLDVPLPVCMKRLHNRLLNGSLTNDIKPKVINRATDKIYTFEQHVKPVILSLMNKYWKKDQSKTTLHLTEKSNEEELIRNLKEIHA</sequence>
<dbReference type="RefSeq" id="WP_206782640.1">
    <property type="nucleotide sequence ID" value="NZ_CP060274.1"/>
</dbReference>
<dbReference type="EMBL" id="JAEMWV010000005">
    <property type="protein sequence ID" value="MBN8252126.1"/>
    <property type="molecule type" value="Genomic_DNA"/>
</dbReference>
<proteinExistence type="predicted"/>
<dbReference type="Proteomes" id="UP000664578">
    <property type="component" value="Unassembled WGS sequence"/>
</dbReference>
<evidence type="ECO:0000313" key="1">
    <source>
        <dbReference type="EMBL" id="MBN8252126.1"/>
    </source>
</evidence>
<dbReference type="AlphaFoldDB" id="A0A8I1SP76"/>
<reference evidence="1" key="1">
    <citation type="submission" date="2020-12" db="EMBL/GenBank/DDBJ databases">
        <title>PHA producing bacteria isolated from mangrove.</title>
        <authorList>
            <person name="Zheng W."/>
            <person name="Yu S."/>
            <person name="Huang Y."/>
        </authorList>
    </citation>
    <scope>NUCLEOTIDE SEQUENCE</scope>
    <source>
        <strain evidence="1">GN22-4</strain>
    </source>
</reference>
<gene>
    <name evidence="1" type="ORF">JF537_11125</name>
</gene>
<evidence type="ECO:0008006" key="3">
    <source>
        <dbReference type="Google" id="ProtNLM"/>
    </source>
</evidence>
<dbReference type="InterPro" id="IPR027417">
    <property type="entry name" value="P-loop_NTPase"/>
</dbReference>
<dbReference type="PANTHER" id="PTHR37816">
    <property type="entry name" value="YALI0E33011P"/>
    <property type="match status" value="1"/>
</dbReference>
<organism evidence="1 2">
    <name type="scientific">Priestia flexa</name>
    <dbReference type="NCBI Taxonomy" id="86664"/>
    <lineage>
        <taxon>Bacteria</taxon>
        <taxon>Bacillati</taxon>
        <taxon>Bacillota</taxon>
        <taxon>Bacilli</taxon>
        <taxon>Bacillales</taxon>
        <taxon>Bacillaceae</taxon>
        <taxon>Priestia</taxon>
    </lineage>
</organism>